<dbReference type="GO" id="GO:0015889">
    <property type="term" value="P:cobalamin transport"/>
    <property type="evidence" value="ECO:0007669"/>
    <property type="project" value="InterPro"/>
</dbReference>
<reference evidence="20" key="1">
    <citation type="submission" date="2025-08" db="UniProtKB">
        <authorList>
            <consortium name="RefSeq"/>
        </authorList>
    </citation>
    <scope>IDENTIFICATION</scope>
    <source>
        <tissue evidence="20">Lung</tissue>
    </source>
</reference>
<keyword evidence="8" id="KW-0406">Ion transport</keyword>
<dbReference type="RefSeq" id="XP_032054882.1">
    <property type="nucleotide sequence ID" value="XM_032198991.1"/>
</dbReference>
<dbReference type="InParanoid" id="A0A6J3DZ00"/>
<feature type="binding site" evidence="15">
    <location>
        <position position="424"/>
    </location>
    <ligand>
        <name>cyanocob(III)alamin</name>
        <dbReference type="ChEBI" id="CHEBI:17439"/>
    </ligand>
</feature>
<feature type="compositionally biased region" description="Basic residues" evidence="17">
    <location>
        <begin position="89"/>
        <end position="98"/>
    </location>
</feature>
<feature type="signal peptide" evidence="18">
    <location>
        <begin position="1"/>
        <end position="17"/>
    </location>
</feature>
<feature type="binding site" evidence="15">
    <location>
        <position position="446"/>
    </location>
    <ligand>
        <name>cyanocob(III)alamin</name>
        <dbReference type="ChEBI" id="CHEBI:17439"/>
    </ligand>
</feature>
<dbReference type="InterPro" id="IPR002157">
    <property type="entry name" value="Cbl-bd_prot"/>
</dbReference>
<evidence type="ECO:0000313" key="20">
    <source>
        <dbReference type="RefSeq" id="XP_032054882.1"/>
    </source>
</evidence>
<evidence type="ECO:0000256" key="4">
    <source>
        <dbReference type="ARBA" id="ARBA00022448"/>
    </source>
</evidence>
<dbReference type="GO" id="GO:0031419">
    <property type="term" value="F:cobalamin binding"/>
    <property type="evidence" value="ECO:0007669"/>
    <property type="project" value="InterPro"/>
</dbReference>
<gene>
    <name evidence="20" type="primary">TCN2</name>
</gene>
<keyword evidence="6" id="KW-0479">Metal-binding</keyword>
<evidence type="ECO:0000256" key="17">
    <source>
        <dbReference type="SAM" id="MobiDB-lite"/>
    </source>
</evidence>
<evidence type="ECO:0000256" key="1">
    <source>
        <dbReference type="ARBA" id="ARBA00004613"/>
    </source>
</evidence>
<evidence type="ECO:0000256" key="2">
    <source>
        <dbReference type="ARBA" id="ARBA00006449"/>
    </source>
</evidence>
<dbReference type="PANTHER" id="PTHR10559:SF14">
    <property type="entry name" value="TRANSCOBALAMIN-2"/>
    <property type="match status" value="1"/>
</dbReference>
<dbReference type="InterPro" id="IPR051588">
    <property type="entry name" value="Cobalamin_Transport"/>
</dbReference>
<dbReference type="PANTHER" id="PTHR10559">
    <property type="entry name" value="TRANSCOBALAMIN-1/GASTRIC INTRINSIC FACTOR"/>
    <property type="match status" value="1"/>
</dbReference>
<feature type="binding site" evidence="15">
    <location>
        <begin position="414"/>
        <end position="416"/>
    </location>
    <ligand>
        <name>cyanocob(III)alamin</name>
        <dbReference type="ChEBI" id="CHEBI:17439"/>
    </ligand>
</feature>
<name>A0A6J3DZ00_AYTFU</name>
<evidence type="ECO:0000256" key="12">
    <source>
        <dbReference type="ARBA" id="ARBA00038518"/>
    </source>
</evidence>
<evidence type="ECO:0000256" key="11">
    <source>
        <dbReference type="ARBA" id="ARBA00037184"/>
    </source>
</evidence>
<evidence type="ECO:0000256" key="16">
    <source>
        <dbReference type="PIRSR" id="PIRSR602157-2"/>
    </source>
</evidence>
<keyword evidence="7 18" id="KW-0732">Signal</keyword>
<sequence>MWLLLVLLPVAVLPARGCRAPEEAAVRVLSARLLGLAEEPGLDADPGVYVGLRLAGDHDLHAERRYLERLQDAFQGRYGRSLGSDSHSSHGHRHRDAKHSKDTRAASQWPETGRLALYLLGLRASCPPPDPGPQRFLVTWLKYYLEKDWAGSRRHGHPLTSYYQYSLGVLALCVHGKRVREEVIQRLLVAEQHRRFRHAGSSAVDTEAVAALAFACLEREQLVRSRLAAELRAAVRGIRARFVAAQSEDGFIGNVFSTPLAMQVFIATDKCRTHTAYGRAMAALLQRLDAFTSAAAMAQALPVLHGRSYLDIASMQCKEEPDTLKPLAIEPLPVGPGNMMVRLVVECPVAQCPQHLLYDLPVPVPTGASLLDLLGAAPAQGPQNFTFETQDTPQGPFLTSVLGLAAQPQERHYWQLLGGLGSSLQMGVADYRPEDGETVILRLSKW</sequence>
<evidence type="ECO:0000256" key="8">
    <source>
        <dbReference type="ARBA" id="ARBA00023065"/>
    </source>
</evidence>
<feature type="binding site" evidence="15">
    <location>
        <position position="254"/>
    </location>
    <ligand>
        <name>cyanocob(III)alamin</name>
        <dbReference type="ChEBI" id="CHEBI:17439"/>
    </ligand>
</feature>
<comment type="subcellular location">
    <subcellularLocation>
        <location evidence="1">Secreted</location>
    </subcellularLocation>
</comment>
<dbReference type="Gene3D" id="2.170.130.30">
    <property type="match status" value="1"/>
</dbReference>
<evidence type="ECO:0000256" key="15">
    <source>
        <dbReference type="PIRSR" id="PIRSR602157-1"/>
    </source>
</evidence>
<evidence type="ECO:0000256" key="10">
    <source>
        <dbReference type="ARBA" id="ARBA00023285"/>
    </source>
</evidence>
<evidence type="ECO:0000256" key="13">
    <source>
        <dbReference type="ARBA" id="ARBA00040958"/>
    </source>
</evidence>
<feature type="chain" id="PRO_5026696222" description="Transcobalamin-2" evidence="18">
    <location>
        <begin position="18"/>
        <end position="446"/>
    </location>
</feature>
<evidence type="ECO:0000256" key="18">
    <source>
        <dbReference type="SAM" id="SignalP"/>
    </source>
</evidence>
<dbReference type="GO" id="GO:0005615">
    <property type="term" value="C:extracellular space"/>
    <property type="evidence" value="ECO:0007669"/>
    <property type="project" value="TreeGrafter"/>
</dbReference>
<dbReference type="Proteomes" id="UP000504639">
    <property type="component" value="Chromosome 17"/>
</dbReference>
<keyword evidence="19" id="KW-1185">Reference proteome</keyword>
<dbReference type="GO" id="GO:0046872">
    <property type="term" value="F:metal ion binding"/>
    <property type="evidence" value="ECO:0007669"/>
    <property type="project" value="UniProtKB-KW"/>
</dbReference>
<comment type="function">
    <text evidence="11">Primary vitamin B12-binding and transport protein. Delivers cobalamin to cells.</text>
</comment>
<dbReference type="AlphaFoldDB" id="A0A6J3DZ00"/>
<evidence type="ECO:0000256" key="7">
    <source>
        <dbReference type="ARBA" id="ARBA00022729"/>
    </source>
</evidence>
<evidence type="ECO:0000256" key="5">
    <source>
        <dbReference type="ARBA" id="ARBA00022525"/>
    </source>
</evidence>
<keyword evidence="9 16" id="KW-1015">Disulfide bond</keyword>
<evidence type="ECO:0000256" key="14">
    <source>
        <dbReference type="ARBA" id="ARBA00041463"/>
    </source>
</evidence>
<dbReference type="Gene3D" id="1.50.10.20">
    <property type="match status" value="1"/>
</dbReference>
<evidence type="ECO:0000256" key="6">
    <source>
        <dbReference type="ARBA" id="ARBA00022723"/>
    </source>
</evidence>
<feature type="binding site" evidence="15">
    <location>
        <position position="205"/>
    </location>
    <ligand>
        <name>cyanocob(III)alamin</name>
        <dbReference type="ChEBI" id="CHEBI:17439"/>
    </ligand>
</feature>
<feature type="binding site" evidence="15">
    <location>
        <position position="299"/>
    </location>
    <ligand>
        <name>cyanocob(III)alamin</name>
        <dbReference type="ChEBI" id="CHEBI:17439"/>
    </ligand>
</feature>
<organism evidence="19 20">
    <name type="scientific">Aythya fuligula</name>
    <name type="common">Tufted duck</name>
    <name type="synonym">Anas fuligula</name>
    <dbReference type="NCBI Taxonomy" id="219594"/>
    <lineage>
        <taxon>Eukaryota</taxon>
        <taxon>Metazoa</taxon>
        <taxon>Chordata</taxon>
        <taxon>Craniata</taxon>
        <taxon>Vertebrata</taxon>
        <taxon>Euteleostomi</taxon>
        <taxon>Archelosauria</taxon>
        <taxon>Archosauria</taxon>
        <taxon>Dinosauria</taxon>
        <taxon>Saurischia</taxon>
        <taxon>Theropoda</taxon>
        <taxon>Coelurosauria</taxon>
        <taxon>Aves</taxon>
        <taxon>Neognathae</taxon>
        <taxon>Galloanserae</taxon>
        <taxon>Anseriformes</taxon>
        <taxon>Anatidae</taxon>
        <taxon>Aythyinae</taxon>
        <taxon>Aythya</taxon>
    </lineage>
</organism>
<comment type="subunit">
    <text evidence="12">Interacts with CD320 (via LDL-receptor class A domains).</text>
</comment>
<feature type="disulfide bond" evidence="16">
    <location>
        <begin position="173"/>
        <end position="216"/>
    </location>
</feature>
<dbReference type="GeneID" id="116496097"/>
<proteinExistence type="inferred from homology"/>
<dbReference type="KEGG" id="aful:116496097"/>
<evidence type="ECO:0000256" key="9">
    <source>
        <dbReference type="ARBA" id="ARBA00023157"/>
    </source>
</evidence>
<keyword evidence="5" id="KW-0964">Secreted</keyword>
<comment type="similarity">
    <text evidence="2">Belongs to the eukaryotic cobalamin transport proteins family.</text>
</comment>
<dbReference type="GO" id="GO:0006824">
    <property type="term" value="P:cobalt ion transport"/>
    <property type="evidence" value="ECO:0007669"/>
    <property type="project" value="UniProtKB-KW"/>
</dbReference>
<protein>
    <recommendedName>
        <fullName evidence="13">Transcobalamin-2</fullName>
    </recommendedName>
    <alternativeName>
        <fullName evidence="14">Transcobalamin II</fullName>
    </alternativeName>
</protein>
<keyword evidence="4" id="KW-0813">Transport</keyword>
<accession>A0A6J3DZ00</accession>
<feature type="region of interest" description="Disordered" evidence="17">
    <location>
        <begin position="80"/>
        <end position="108"/>
    </location>
</feature>
<evidence type="ECO:0000313" key="19">
    <source>
        <dbReference type="Proteomes" id="UP000504639"/>
    </source>
</evidence>
<dbReference type="Pfam" id="PF01122">
    <property type="entry name" value="Cobalamin_bind"/>
    <property type="match status" value="1"/>
</dbReference>
<feature type="binding site" evidence="15">
    <location>
        <begin position="160"/>
        <end position="164"/>
    </location>
    <ligand>
        <name>cyanocob(III)alamin</name>
        <dbReference type="ChEBI" id="CHEBI:17439"/>
    </ligand>
</feature>
<keyword evidence="3" id="KW-0171">Cobalt transport</keyword>
<dbReference type="CTD" id="6948"/>
<evidence type="ECO:0000256" key="3">
    <source>
        <dbReference type="ARBA" id="ARBA00022426"/>
    </source>
</evidence>
<keyword evidence="10 15" id="KW-0170">Cobalt</keyword>